<dbReference type="Proteomes" id="UP000683507">
    <property type="component" value="Chromosome"/>
</dbReference>
<proteinExistence type="predicted"/>
<dbReference type="Gene3D" id="3.40.50.300">
    <property type="entry name" value="P-loop containing nucleotide triphosphate hydrolases"/>
    <property type="match status" value="1"/>
</dbReference>
<accession>A0A916NCZ4</accession>
<reference evidence="1" key="1">
    <citation type="submission" date="2021-04" db="EMBL/GenBank/DDBJ databases">
        <authorList>
            <person name="Rodrigo-Torres L."/>
            <person name="Arahal R. D."/>
            <person name="Lucena T."/>
        </authorList>
    </citation>
    <scope>NUCLEOTIDE SEQUENCE</scope>
    <source>
        <strain evidence="1">AS29M-1</strain>
    </source>
</reference>
<evidence type="ECO:0008006" key="3">
    <source>
        <dbReference type="Google" id="ProtNLM"/>
    </source>
</evidence>
<dbReference type="SUPFAM" id="SSF52540">
    <property type="entry name" value="P-loop containing nucleoside triphosphate hydrolases"/>
    <property type="match status" value="1"/>
</dbReference>
<protein>
    <recommendedName>
        <fullName evidence="3">ATPase</fullName>
    </recommendedName>
</protein>
<sequence>MNNPTLCPYELKNNYRIYDFKKSWRFLEQLGKNQFGPKFKLDPADRKIIYQLLIYFIRDEENCKKHHLDLDKGILLNGPVGCGKTSLMQLMRHFALPKHYVVKSTREIAAQFNIEGYSVIQRFGRSHQAIFCFDDLGVESNMKYYGTECNTISEILLQRYDLFIAHGTVTHATTNLNAQELEKLYGNRVRSRMREMFNLISFDKGVIDKRR</sequence>
<evidence type="ECO:0000313" key="2">
    <source>
        <dbReference type="Proteomes" id="UP000683507"/>
    </source>
</evidence>
<keyword evidence="2" id="KW-1185">Reference proteome</keyword>
<dbReference type="EMBL" id="OU015584">
    <property type="protein sequence ID" value="CAG5086008.1"/>
    <property type="molecule type" value="Genomic_DNA"/>
</dbReference>
<dbReference type="AlphaFoldDB" id="A0A916NCZ4"/>
<name>A0A916NCZ4_9FLAO</name>
<dbReference type="InterPro" id="IPR027417">
    <property type="entry name" value="P-loop_NTPase"/>
</dbReference>
<gene>
    <name evidence="1" type="ORF">CRYO30217_02974</name>
</gene>
<evidence type="ECO:0000313" key="1">
    <source>
        <dbReference type="EMBL" id="CAG5086008.1"/>
    </source>
</evidence>
<organism evidence="1 2">
    <name type="scientific">Parvicella tangerina</name>
    <dbReference type="NCBI Taxonomy" id="2829795"/>
    <lineage>
        <taxon>Bacteria</taxon>
        <taxon>Pseudomonadati</taxon>
        <taxon>Bacteroidota</taxon>
        <taxon>Flavobacteriia</taxon>
        <taxon>Flavobacteriales</taxon>
        <taxon>Parvicellaceae</taxon>
        <taxon>Parvicella</taxon>
    </lineage>
</organism>
<dbReference type="RefSeq" id="WP_258543169.1">
    <property type="nucleotide sequence ID" value="NZ_OU015584.1"/>
</dbReference>
<dbReference type="KEGG" id="ptan:CRYO30217_02974"/>